<accession>A0ABR8EJJ9</accession>
<gene>
    <name evidence="1" type="ORF">H6G72_23230</name>
</gene>
<protein>
    <submittedName>
        <fullName evidence="1">Uncharacterized protein</fullName>
    </submittedName>
</protein>
<evidence type="ECO:0000313" key="1">
    <source>
        <dbReference type="EMBL" id="MBD2546695.1"/>
    </source>
</evidence>
<keyword evidence="2" id="KW-1185">Reference proteome</keyword>
<organism evidence="1 2">
    <name type="scientific">Planktothricoides raciborskii FACHB-1370</name>
    <dbReference type="NCBI Taxonomy" id="2949576"/>
    <lineage>
        <taxon>Bacteria</taxon>
        <taxon>Bacillati</taxon>
        <taxon>Cyanobacteriota</taxon>
        <taxon>Cyanophyceae</taxon>
        <taxon>Oscillatoriophycideae</taxon>
        <taxon>Oscillatoriales</taxon>
        <taxon>Oscillatoriaceae</taxon>
        <taxon>Planktothricoides</taxon>
    </lineage>
</organism>
<sequence>MQLTPRKISTQNPTLNHLILELQEECQNVLSLIHQLQLSELSDRQKGEILSELLVASIHLHSHCDEDWQNLISDELERLTDDDA</sequence>
<name>A0ABR8EJJ9_9CYAN</name>
<proteinExistence type="predicted"/>
<evidence type="ECO:0000313" key="2">
    <source>
        <dbReference type="Proteomes" id="UP000641954"/>
    </source>
</evidence>
<comment type="caution">
    <text evidence="1">The sequence shown here is derived from an EMBL/GenBank/DDBJ whole genome shotgun (WGS) entry which is preliminary data.</text>
</comment>
<dbReference type="Proteomes" id="UP000641954">
    <property type="component" value="Unassembled WGS sequence"/>
</dbReference>
<reference evidence="1 2" key="1">
    <citation type="journal article" date="2020" name="ISME J.">
        <title>Comparative genomics reveals insights into cyanobacterial evolution and habitat adaptation.</title>
        <authorList>
            <person name="Chen M.Y."/>
            <person name="Teng W.K."/>
            <person name="Zhao L."/>
            <person name="Hu C.X."/>
            <person name="Zhou Y.K."/>
            <person name="Han B.P."/>
            <person name="Song L.R."/>
            <person name="Shu W.S."/>
        </authorList>
    </citation>
    <scope>NUCLEOTIDE SEQUENCE [LARGE SCALE GENOMIC DNA]</scope>
    <source>
        <strain evidence="1 2">FACHB-1370</strain>
    </source>
</reference>
<dbReference type="EMBL" id="JACJSK010000044">
    <property type="protein sequence ID" value="MBD2546695.1"/>
    <property type="molecule type" value="Genomic_DNA"/>
</dbReference>